<comment type="caution">
    <text evidence="2">The sequence shown here is derived from an EMBL/GenBank/DDBJ whole genome shotgun (WGS) entry which is preliminary data.</text>
</comment>
<accession>A0A433XLN0</accession>
<reference evidence="2 3" key="1">
    <citation type="journal article" date="2016" name="Int. J. Syst. Evol. Microbiol.">
        <title>Arsenicitalea aurantiaca gen. nov., sp. nov., a new member of the family Hyphomicrobiaceae, isolated from high-arsenic sediment.</title>
        <authorList>
            <person name="Mu Y."/>
            <person name="Zhou L."/>
            <person name="Zeng X.C."/>
            <person name="Liu L."/>
            <person name="Pan Y."/>
            <person name="Chen X."/>
            <person name="Wang J."/>
            <person name="Li S."/>
            <person name="Li W.J."/>
            <person name="Wang Y."/>
        </authorList>
    </citation>
    <scope>NUCLEOTIDE SEQUENCE [LARGE SCALE GENOMIC DNA]</scope>
    <source>
        <strain evidence="2 3">42-50</strain>
    </source>
</reference>
<name>A0A433XLN0_9HYPH</name>
<dbReference type="Proteomes" id="UP000281547">
    <property type="component" value="Unassembled WGS sequence"/>
</dbReference>
<proteinExistence type="predicted"/>
<keyword evidence="3" id="KW-1185">Reference proteome</keyword>
<dbReference type="EMBL" id="RZNJ01000001">
    <property type="protein sequence ID" value="RUT34996.1"/>
    <property type="molecule type" value="Genomic_DNA"/>
</dbReference>
<dbReference type="RefSeq" id="WP_127187116.1">
    <property type="nucleotide sequence ID" value="NZ_RZNJ01000001.1"/>
</dbReference>
<keyword evidence="1" id="KW-0812">Transmembrane</keyword>
<sequence length="98" mass="10461">MHLSLKSRRKPTVTATIISFSLTLVAASIATLVGVVPAHAAPAVEGVDAEVLLLVVPLCALVFAIMFEVARIALRGPIGAMPLQVQSIRHWRGQRPDQ</sequence>
<gene>
    <name evidence="2" type="ORF">EMQ25_03315</name>
</gene>
<feature type="transmembrane region" description="Helical" evidence="1">
    <location>
        <begin position="51"/>
        <end position="74"/>
    </location>
</feature>
<evidence type="ECO:0000313" key="3">
    <source>
        <dbReference type="Proteomes" id="UP000281547"/>
    </source>
</evidence>
<dbReference type="AlphaFoldDB" id="A0A433XLN0"/>
<protein>
    <submittedName>
        <fullName evidence="2">Uncharacterized protein</fullName>
    </submittedName>
</protein>
<organism evidence="2 3">
    <name type="scientific">Arsenicitalea aurantiaca</name>
    <dbReference type="NCBI Taxonomy" id="1783274"/>
    <lineage>
        <taxon>Bacteria</taxon>
        <taxon>Pseudomonadati</taxon>
        <taxon>Pseudomonadota</taxon>
        <taxon>Alphaproteobacteria</taxon>
        <taxon>Hyphomicrobiales</taxon>
        <taxon>Devosiaceae</taxon>
        <taxon>Arsenicitalea</taxon>
    </lineage>
</organism>
<keyword evidence="1" id="KW-1133">Transmembrane helix</keyword>
<feature type="transmembrane region" description="Helical" evidence="1">
    <location>
        <begin position="12"/>
        <end position="39"/>
    </location>
</feature>
<evidence type="ECO:0000256" key="1">
    <source>
        <dbReference type="SAM" id="Phobius"/>
    </source>
</evidence>
<keyword evidence="1" id="KW-0472">Membrane</keyword>
<evidence type="ECO:0000313" key="2">
    <source>
        <dbReference type="EMBL" id="RUT34996.1"/>
    </source>
</evidence>